<proteinExistence type="inferred from homology"/>
<dbReference type="PANTHER" id="PTHR43520:SF8">
    <property type="entry name" value="P-TYPE CU(+) TRANSPORTER"/>
    <property type="match status" value="1"/>
</dbReference>
<dbReference type="GeneID" id="49614454"/>
<feature type="transmembrane region" description="Helical" evidence="19">
    <location>
        <begin position="404"/>
        <end position="423"/>
    </location>
</feature>
<dbReference type="GO" id="GO:0140581">
    <property type="term" value="F:P-type monovalent copper transporter activity"/>
    <property type="evidence" value="ECO:0007669"/>
    <property type="project" value="UniProtKB-EC"/>
</dbReference>
<dbReference type="FunFam" id="3.30.70.100:FF:000005">
    <property type="entry name" value="Copper-exporting P-type ATPase A"/>
    <property type="match status" value="1"/>
</dbReference>
<keyword evidence="15 19" id="KW-1133">Transmembrane helix</keyword>
<dbReference type="InterPro" id="IPR036412">
    <property type="entry name" value="HAD-like_sf"/>
</dbReference>
<feature type="transmembrane region" description="Helical" evidence="19">
    <location>
        <begin position="429"/>
        <end position="454"/>
    </location>
</feature>
<evidence type="ECO:0000256" key="16">
    <source>
        <dbReference type="ARBA" id="ARBA00023008"/>
    </source>
</evidence>
<comment type="subunit">
    <text evidence="3">Monomer.</text>
</comment>
<dbReference type="PROSITE" id="PS01047">
    <property type="entry name" value="HMA_1"/>
    <property type="match status" value="2"/>
</dbReference>
<dbReference type="GO" id="GO:0005524">
    <property type="term" value="F:ATP binding"/>
    <property type="evidence" value="ECO:0007669"/>
    <property type="project" value="UniProtKB-UniRule"/>
</dbReference>
<dbReference type="EC" id="7.2.2.8" evidence="4"/>
<dbReference type="InterPro" id="IPR018303">
    <property type="entry name" value="ATPase_P-typ_P_site"/>
</dbReference>
<dbReference type="InterPro" id="IPR008250">
    <property type="entry name" value="ATPase_P-typ_transduc_dom_A_sf"/>
</dbReference>
<dbReference type="EMBL" id="CP031146">
    <property type="protein sequence ID" value="AXM96742.1"/>
    <property type="molecule type" value="Genomic_DNA"/>
</dbReference>
<dbReference type="Gene3D" id="3.40.50.1000">
    <property type="entry name" value="HAD superfamily/HAD-like"/>
    <property type="match status" value="1"/>
</dbReference>
<evidence type="ECO:0000256" key="14">
    <source>
        <dbReference type="ARBA" id="ARBA00022967"/>
    </source>
</evidence>
<dbReference type="PRINTS" id="PR00943">
    <property type="entry name" value="CUATPASE"/>
</dbReference>
<evidence type="ECO:0000256" key="5">
    <source>
        <dbReference type="ARBA" id="ARBA00022448"/>
    </source>
</evidence>
<comment type="subcellular location">
    <subcellularLocation>
        <location evidence="1">Cell membrane</location>
        <topology evidence="1">Multi-pass membrane protein</topology>
    </subcellularLocation>
</comment>
<dbReference type="Gene3D" id="3.30.70.100">
    <property type="match status" value="2"/>
</dbReference>
<evidence type="ECO:0000256" key="7">
    <source>
        <dbReference type="ARBA" id="ARBA00022692"/>
    </source>
</evidence>
<dbReference type="RefSeq" id="WP_016395149.1">
    <property type="nucleotide sequence ID" value="NZ_CP031146.1"/>
</dbReference>
<keyword evidence="14" id="KW-1278">Translocase</keyword>
<feature type="domain" description="HMA" evidence="20">
    <location>
        <begin position="5"/>
        <end position="69"/>
    </location>
</feature>
<dbReference type="AlphaFoldDB" id="A0AAD0QXD7"/>
<feature type="transmembrane region" description="Helical" evidence="19">
    <location>
        <begin position="157"/>
        <end position="175"/>
    </location>
</feature>
<dbReference type="InterPro" id="IPR059000">
    <property type="entry name" value="ATPase_P-type_domA"/>
</dbReference>
<dbReference type="InterPro" id="IPR044492">
    <property type="entry name" value="P_typ_ATPase_HD_dom"/>
</dbReference>
<dbReference type="GO" id="GO:0055070">
    <property type="term" value="P:copper ion homeostasis"/>
    <property type="evidence" value="ECO:0007669"/>
    <property type="project" value="TreeGrafter"/>
</dbReference>
<keyword evidence="18 19" id="KW-0472">Membrane</keyword>
<comment type="similarity">
    <text evidence="2 19">Belongs to the cation transport ATPase (P-type) (TC 3.A.3) family. Type IB subfamily.</text>
</comment>
<evidence type="ECO:0000313" key="21">
    <source>
        <dbReference type="EMBL" id="AXM96742.1"/>
    </source>
</evidence>
<dbReference type="PANTHER" id="PTHR43520">
    <property type="entry name" value="ATP7, ISOFORM B"/>
    <property type="match status" value="1"/>
</dbReference>
<keyword evidence="13" id="KW-0460">Magnesium</keyword>
<feature type="transmembrane region" description="Helical" evidence="19">
    <location>
        <begin position="218"/>
        <end position="236"/>
    </location>
</feature>
<evidence type="ECO:0000256" key="15">
    <source>
        <dbReference type="ARBA" id="ARBA00022989"/>
    </source>
</evidence>
<dbReference type="InterPro" id="IPR023299">
    <property type="entry name" value="ATPase_P-typ_cyto_dom_N"/>
</dbReference>
<keyword evidence="11" id="KW-0187">Copper transport</keyword>
<evidence type="ECO:0000256" key="8">
    <source>
        <dbReference type="ARBA" id="ARBA00022723"/>
    </source>
</evidence>
<dbReference type="SUPFAM" id="SSF81653">
    <property type="entry name" value="Calcium ATPase, transduction domain A"/>
    <property type="match status" value="1"/>
</dbReference>
<keyword evidence="12 19" id="KW-0067">ATP-binding</keyword>
<evidence type="ECO:0000256" key="10">
    <source>
        <dbReference type="ARBA" id="ARBA00022741"/>
    </source>
</evidence>
<organism evidence="21 22">
    <name type="scientific">Pseudomonas plecoglossicida</name>
    <dbReference type="NCBI Taxonomy" id="70775"/>
    <lineage>
        <taxon>Bacteria</taxon>
        <taxon>Pseudomonadati</taxon>
        <taxon>Pseudomonadota</taxon>
        <taxon>Gammaproteobacteria</taxon>
        <taxon>Pseudomonadales</taxon>
        <taxon>Pseudomonadaceae</taxon>
        <taxon>Pseudomonas</taxon>
    </lineage>
</organism>
<dbReference type="SUPFAM" id="SSF81665">
    <property type="entry name" value="Calcium ATPase, transmembrane domain M"/>
    <property type="match status" value="1"/>
</dbReference>
<dbReference type="InterPro" id="IPR036163">
    <property type="entry name" value="HMA_dom_sf"/>
</dbReference>
<dbReference type="Proteomes" id="UP000256503">
    <property type="component" value="Chromosome"/>
</dbReference>
<keyword evidence="17" id="KW-0406">Ion transport</keyword>
<dbReference type="InterPro" id="IPR006122">
    <property type="entry name" value="HMA_Cu_ion-bd"/>
</dbReference>
<dbReference type="InterPro" id="IPR023214">
    <property type="entry name" value="HAD_sf"/>
</dbReference>
<dbReference type="SFLD" id="SFLDG00002">
    <property type="entry name" value="C1.7:_P-type_atpase_like"/>
    <property type="match status" value="1"/>
</dbReference>
<evidence type="ECO:0000256" key="11">
    <source>
        <dbReference type="ARBA" id="ARBA00022796"/>
    </source>
</evidence>
<dbReference type="InterPro" id="IPR023298">
    <property type="entry name" value="ATPase_P-typ_TM_dom_sf"/>
</dbReference>
<evidence type="ECO:0000256" key="9">
    <source>
        <dbReference type="ARBA" id="ARBA00022737"/>
    </source>
</evidence>
<dbReference type="GO" id="GO:0005886">
    <property type="term" value="C:plasma membrane"/>
    <property type="evidence" value="ECO:0007669"/>
    <property type="project" value="UniProtKB-SubCell"/>
</dbReference>
<evidence type="ECO:0000256" key="17">
    <source>
        <dbReference type="ARBA" id="ARBA00023065"/>
    </source>
</evidence>
<dbReference type="CDD" id="cd02094">
    <property type="entry name" value="P-type_ATPase_Cu-like"/>
    <property type="match status" value="1"/>
</dbReference>
<dbReference type="SFLD" id="SFLDF00027">
    <property type="entry name" value="p-type_atpase"/>
    <property type="match status" value="1"/>
</dbReference>
<dbReference type="InterPro" id="IPR006121">
    <property type="entry name" value="HMA_dom"/>
</dbReference>
<dbReference type="PROSITE" id="PS00154">
    <property type="entry name" value="ATPASE_E1_E2"/>
    <property type="match status" value="1"/>
</dbReference>
<dbReference type="GO" id="GO:0060003">
    <property type="term" value="P:copper ion export"/>
    <property type="evidence" value="ECO:0007669"/>
    <property type="project" value="UniProtKB-ARBA"/>
</dbReference>
<dbReference type="NCBIfam" id="TIGR01494">
    <property type="entry name" value="ATPase_P-type"/>
    <property type="match status" value="1"/>
</dbReference>
<evidence type="ECO:0000256" key="1">
    <source>
        <dbReference type="ARBA" id="ARBA00004651"/>
    </source>
</evidence>
<accession>A0AAD0QXD7</accession>
<dbReference type="SUPFAM" id="SSF55008">
    <property type="entry name" value="HMA, heavy metal-associated domain"/>
    <property type="match status" value="2"/>
</dbReference>
<dbReference type="InterPro" id="IPR017969">
    <property type="entry name" value="Heavy-metal-associated_CS"/>
</dbReference>
<dbReference type="Pfam" id="PF00702">
    <property type="entry name" value="Hydrolase"/>
    <property type="match status" value="1"/>
</dbReference>
<sequence>MPASTTFDLPISGMTCASCAGRVERALRKVNGAEQINVNLATEQARVQAPAGSLPALVDAVRAAGYGVPTRTVELQIGGMSCASCVGRVERALGKVPGVEQVSVNLASERAHLEVLQALDDQLLIAAVDKAGYHARLPQAHPDDQQAAQRRLRNERLAVGAALLLALPLVLPMLVQPFGLHWMLPAWAQFLLATPVQFILGARFYVAACKAVRAGAGNMDLLVALGTSAGYGLSLYQWAQAPAGTQPHLYFEASAVVIALVLLGKYLESRAKRQTASAIRALEALRPERAVRLVDGREEDVAIAMLHLGDLVLVKPGERFPVDGEVVEGRSHADEALISGESLPVPKQPGDSVTGGAINGEGRLLVRTQAVGTETVLARIIRLVEDAQAAKAPIQKLVDRVSQVFVPAVLVLALVTLVGWWLAGVPLETALINAVAVLVIACPCALGLATPAAIMAGTGVAARHGILIKDAEALERAHAVNRVVFDKTGTLTSGSPRVVHSQALYADGAELHRLAGALQRGSEHPLAKAVLDACAEQGLDVPPVADSQSLTGRGIAGRVDGRELALGNRRLLDESGLQPGDLAPMAQAWEAEGRTLSWLIERGAQPRVLGLFAFGDSLKEGAEQTISTLHAQHISSHLLTGDNRGSAKVVAEHLGIDDVHAEVLPADKAATVAALKKNGVVAMVGDGINDAPALAAADIGIAMGGGTDVAMQAAGITLMRGDPRLVPAALEISRKTYAKIRQNLFWAFIYNLIGIPLAALGYLNPVLAGAAMALSSVSVVSNALWLKTWKPTSTSQEAP</sequence>
<keyword evidence="9" id="KW-0677">Repeat</keyword>
<dbReference type="PROSITE" id="PS01229">
    <property type="entry name" value="COF_2"/>
    <property type="match status" value="1"/>
</dbReference>
<dbReference type="PRINTS" id="PR00119">
    <property type="entry name" value="CATATPASE"/>
</dbReference>
<protein>
    <recommendedName>
        <fullName evidence="4">P-type Cu(+) transporter</fullName>
        <ecNumber evidence="4">7.2.2.8</ecNumber>
    </recommendedName>
</protein>
<feature type="transmembrane region" description="Helical" evidence="19">
    <location>
        <begin position="744"/>
        <end position="763"/>
    </location>
</feature>
<evidence type="ECO:0000259" key="20">
    <source>
        <dbReference type="PROSITE" id="PS50846"/>
    </source>
</evidence>
<dbReference type="NCBIfam" id="TIGR00003">
    <property type="entry name" value="copper ion binding protein"/>
    <property type="match status" value="1"/>
</dbReference>
<feature type="transmembrane region" description="Helical" evidence="19">
    <location>
        <begin position="187"/>
        <end position="206"/>
    </location>
</feature>
<dbReference type="GO" id="GO:0005507">
    <property type="term" value="F:copper ion binding"/>
    <property type="evidence" value="ECO:0007669"/>
    <property type="project" value="InterPro"/>
</dbReference>
<dbReference type="PROSITE" id="PS50846">
    <property type="entry name" value="HMA_2"/>
    <property type="match status" value="2"/>
</dbReference>
<name>A0AAD0QXD7_PSEDL</name>
<keyword evidence="16" id="KW-0186">Copper</keyword>
<dbReference type="FunFam" id="2.70.150.10:FF:000020">
    <property type="entry name" value="Copper-exporting P-type ATPase A"/>
    <property type="match status" value="1"/>
</dbReference>
<evidence type="ECO:0000256" key="3">
    <source>
        <dbReference type="ARBA" id="ARBA00011245"/>
    </source>
</evidence>
<evidence type="ECO:0000256" key="2">
    <source>
        <dbReference type="ARBA" id="ARBA00006024"/>
    </source>
</evidence>
<dbReference type="InterPro" id="IPR001757">
    <property type="entry name" value="P_typ_ATPase"/>
</dbReference>
<dbReference type="NCBIfam" id="TIGR01511">
    <property type="entry name" value="ATPase-IB1_Cu"/>
    <property type="match status" value="1"/>
</dbReference>
<evidence type="ECO:0000256" key="13">
    <source>
        <dbReference type="ARBA" id="ARBA00022842"/>
    </source>
</evidence>
<evidence type="ECO:0000256" key="12">
    <source>
        <dbReference type="ARBA" id="ARBA00022840"/>
    </source>
</evidence>
<dbReference type="CDD" id="cd00371">
    <property type="entry name" value="HMA"/>
    <property type="match status" value="2"/>
</dbReference>
<dbReference type="GO" id="GO:0016887">
    <property type="term" value="F:ATP hydrolysis activity"/>
    <property type="evidence" value="ECO:0007669"/>
    <property type="project" value="InterPro"/>
</dbReference>
<dbReference type="GO" id="GO:0043682">
    <property type="term" value="F:P-type divalent copper transporter activity"/>
    <property type="evidence" value="ECO:0007669"/>
    <property type="project" value="TreeGrafter"/>
</dbReference>
<feature type="transmembrane region" description="Helical" evidence="19">
    <location>
        <begin position="248"/>
        <end position="267"/>
    </location>
</feature>
<evidence type="ECO:0000256" key="6">
    <source>
        <dbReference type="ARBA" id="ARBA00022475"/>
    </source>
</evidence>
<keyword evidence="8 19" id="KW-0479">Metal-binding</keyword>
<evidence type="ECO:0000256" key="18">
    <source>
        <dbReference type="ARBA" id="ARBA00023136"/>
    </source>
</evidence>
<evidence type="ECO:0000313" key="22">
    <source>
        <dbReference type="Proteomes" id="UP000256503"/>
    </source>
</evidence>
<evidence type="ECO:0000256" key="4">
    <source>
        <dbReference type="ARBA" id="ARBA00012517"/>
    </source>
</evidence>
<keyword evidence="10 19" id="KW-0547">Nucleotide-binding</keyword>
<reference evidence="21 22" key="1">
    <citation type="submission" date="2018-07" db="EMBL/GenBank/DDBJ databases">
        <title>Complete genome sequence of a Pseudomonas plecoglossicida strain pathogenic to the marine fish, Larimichthys crocea.</title>
        <authorList>
            <person name="Tao Z."/>
        </authorList>
    </citation>
    <scope>NUCLEOTIDE SEQUENCE [LARGE SCALE GENOMIC DNA]</scope>
    <source>
        <strain evidence="21 22">XSDHY-P</strain>
    </source>
</reference>
<dbReference type="NCBIfam" id="TIGR01525">
    <property type="entry name" value="ATPase-IB_hvy"/>
    <property type="match status" value="1"/>
</dbReference>
<feature type="domain" description="HMA" evidence="20">
    <location>
        <begin position="71"/>
        <end position="136"/>
    </location>
</feature>
<keyword evidence="7 19" id="KW-0812">Transmembrane</keyword>
<dbReference type="Gene3D" id="2.70.150.10">
    <property type="entry name" value="Calcium-transporting ATPase, cytoplasmic transduction domain A"/>
    <property type="match status" value="1"/>
</dbReference>
<feature type="transmembrane region" description="Helical" evidence="19">
    <location>
        <begin position="769"/>
        <end position="786"/>
    </location>
</feature>
<keyword evidence="5" id="KW-0813">Transport</keyword>
<dbReference type="Pfam" id="PF00403">
    <property type="entry name" value="HMA"/>
    <property type="match status" value="2"/>
</dbReference>
<keyword evidence="6 19" id="KW-1003">Cell membrane</keyword>
<dbReference type="Pfam" id="PF00122">
    <property type="entry name" value="E1-E2_ATPase"/>
    <property type="match status" value="1"/>
</dbReference>
<evidence type="ECO:0000256" key="19">
    <source>
        <dbReference type="RuleBase" id="RU362081"/>
    </source>
</evidence>
<dbReference type="InterPro" id="IPR027256">
    <property type="entry name" value="P-typ_ATPase_IB"/>
</dbReference>
<dbReference type="SUPFAM" id="SSF56784">
    <property type="entry name" value="HAD-like"/>
    <property type="match status" value="1"/>
</dbReference>
<dbReference type="SFLD" id="SFLDS00003">
    <property type="entry name" value="Haloacid_Dehalogenase"/>
    <property type="match status" value="1"/>
</dbReference>
<gene>
    <name evidence="21" type="ORF">DVB73_13630</name>
</gene>
<dbReference type="Gene3D" id="3.40.1110.10">
    <property type="entry name" value="Calcium-transporting ATPase, cytoplasmic domain N"/>
    <property type="match status" value="1"/>
</dbReference>